<keyword evidence="8 10" id="KW-0648">Protein biosynthesis</keyword>
<accession>A0A399R3V8</accession>
<dbReference type="InterPro" id="IPR049940">
    <property type="entry name" value="GluQ/Sye"/>
</dbReference>
<dbReference type="CDD" id="cd00808">
    <property type="entry name" value="GluRS_core"/>
    <property type="match status" value="1"/>
</dbReference>
<evidence type="ECO:0000313" key="14">
    <source>
        <dbReference type="Proteomes" id="UP000265431"/>
    </source>
</evidence>
<dbReference type="AlphaFoldDB" id="A0A399R3V8"/>
<keyword evidence="7 10" id="KW-0067">ATP-binding</keyword>
<evidence type="ECO:0000256" key="10">
    <source>
        <dbReference type="HAMAP-Rule" id="MF_00022"/>
    </source>
</evidence>
<dbReference type="InterPro" id="IPR020751">
    <property type="entry name" value="aa-tRNA-synth_I_codon-bd_sub2"/>
</dbReference>
<dbReference type="RefSeq" id="WP_119378079.1">
    <property type="nucleotide sequence ID" value="NZ_QWGB01000003.1"/>
</dbReference>
<evidence type="ECO:0000256" key="6">
    <source>
        <dbReference type="ARBA" id="ARBA00022741"/>
    </source>
</evidence>
<evidence type="ECO:0000256" key="5">
    <source>
        <dbReference type="ARBA" id="ARBA00022598"/>
    </source>
</evidence>
<keyword evidence="14" id="KW-1185">Reference proteome</keyword>
<comment type="catalytic activity">
    <reaction evidence="10">
        <text>tRNA(Glu) + L-glutamate + ATP = L-glutamyl-tRNA(Glu) + AMP + diphosphate</text>
        <dbReference type="Rhea" id="RHEA:23540"/>
        <dbReference type="Rhea" id="RHEA-COMP:9663"/>
        <dbReference type="Rhea" id="RHEA-COMP:9680"/>
        <dbReference type="ChEBI" id="CHEBI:29985"/>
        <dbReference type="ChEBI" id="CHEBI:30616"/>
        <dbReference type="ChEBI" id="CHEBI:33019"/>
        <dbReference type="ChEBI" id="CHEBI:78442"/>
        <dbReference type="ChEBI" id="CHEBI:78520"/>
        <dbReference type="ChEBI" id="CHEBI:456215"/>
        <dbReference type="EC" id="6.1.1.17"/>
    </reaction>
</comment>
<reference evidence="13 14" key="1">
    <citation type="submission" date="2018-08" db="EMBL/GenBank/DDBJ databases">
        <title>Henriciella mobilis sp. nov., isolated from seawater.</title>
        <authorList>
            <person name="Cheng H."/>
            <person name="Wu Y.-H."/>
            <person name="Xu X.-W."/>
            <person name="Guo L.-L."/>
        </authorList>
    </citation>
    <scope>NUCLEOTIDE SEQUENCE [LARGE SCALE GENOMIC DNA]</scope>
    <source>
        <strain evidence="13 14">CCUG66934</strain>
    </source>
</reference>
<feature type="domain" description="Aminoacyl-tRNA synthetase class I anticodon-binding" evidence="12">
    <location>
        <begin position="341"/>
        <end position="484"/>
    </location>
</feature>
<dbReference type="PRINTS" id="PR00987">
    <property type="entry name" value="TRNASYNTHGLU"/>
</dbReference>
<dbReference type="SUPFAM" id="SSF52374">
    <property type="entry name" value="Nucleotidylyl transferase"/>
    <property type="match status" value="1"/>
</dbReference>
<gene>
    <name evidence="10" type="primary">gltX</name>
    <name evidence="13" type="ORF">D1224_01005</name>
</gene>
<dbReference type="OrthoDB" id="9807503at2"/>
<dbReference type="Pfam" id="PF19269">
    <property type="entry name" value="Anticodon_2"/>
    <property type="match status" value="1"/>
</dbReference>
<dbReference type="GO" id="GO:0005829">
    <property type="term" value="C:cytosol"/>
    <property type="evidence" value="ECO:0007669"/>
    <property type="project" value="TreeGrafter"/>
</dbReference>
<evidence type="ECO:0000313" key="13">
    <source>
        <dbReference type="EMBL" id="RIJ26226.1"/>
    </source>
</evidence>
<keyword evidence="4 10" id="KW-0963">Cytoplasm</keyword>
<evidence type="ECO:0000256" key="1">
    <source>
        <dbReference type="ARBA" id="ARBA00004496"/>
    </source>
</evidence>
<evidence type="ECO:0000256" key="3">
    <source>
        <dbReference type="ARBA" id="ARBA00011245"/>
    </source>
</evidence>
<evidence type="ECO:0000256" key="7">
    <source>
        <dbReference type="ARBA" id="ARBA00022840"/>
    </source>
</evidence>
<dbReference type="SUPFAM" id="SSF48163">
    <property type="entry name" value="An anticodon-binding domain of class I aminoacyl-tRNA synthetases"/>
    <property type="match status" value="1"/>
</dbReference>
<protein>
    <recommendedName>
        <fullName evidence="10">Glutamate--tRNA ligase</fullName>
        <ecNumber evidence="10">6.1.1.17</ecNumber>
    </recommendedName>
    <alternativeName>
        <fullName evidence="10">Glutamyl-tRNA synthetase</fullName>
        <shortName evidence="10">GluRS</shortName>
    </alternativeName>
</protein>
<keyword evidence="6 10" id="KW-0547">Nucleotide-binding</keyword>
<comment type="subunit">
    <text evidence="3 10">Monomer.</text>
</comment>
<evidence type="ECO:0000256" key="4">
    <source>
        <dbReference type="ARBA" id="ARBA00022490"/>
    </source>
</evidence>
<dbReference type="EMBL" id="QWGB01000003">
    <property type="protein sequence ID" value="RIJ26226.1"/>
    <property type="molecule type" value="Genomic_DNA"/>
</dbReference>
<comment type="caution">
    <text evidence="10">Lacks conserved residue(s) required for the propagation of feature annotation.</text>
</comment>
<feature type="short sequence motif" description="'HIGH' region" evidence="10">
    <location>
        <begin position="9"/>
        <end position="19"/>
    </location>
</feature>
<evidence type="ECO:0000259" key="11">
    <source>
        <dbReference type="Pfam" id="PF00749"/>
    </source>
</evidence>
<evidence type="ECO:0000256" key="9">
    <source>
        <dbReference type="ARBA" id="ARBA00023146"/>
    </source>
</evidence>
<dbReference type="InterPro" id="IPR001412">
    <property type="entry name" value="aa-tRNA-synth_I_CS"/>
</dbReference>
<dbReference type="InterPro" id="IPR004527">
    <property type="entry name" value="Glu-tRNA-ligase_bac/mito"/>
</dbReference>
<dbReference type="Gene3D" id="1.10.10.350">
    <property type="match status" value="1"/>
</dbReference>
<dbReference type="InterPro" id="IPR033910">
    <property type="entry name" value="GluRS_core"/>
</dbReference>
<dbReference type="InterPro" id="IPR000924">
    <property type="entry name" value="Glu/Gln-tRNA-synth"/>
</dbReference>
<organism evidence="13 14">
    <name type="scientific">Henriciella barbarensis</name>
    <dbReference type="NCBI Taxonomy" id="86342"/>
    <lineage>
        <taxon>Bacteria</taxon>
        <taxon>Pseudomonadati</taxon>
        <taxon>Pseudomonadota</taxon>
        <taxon>Alphaproteobacteria</taxon>
        <taxon>Hyphomonadales</taxon>
        <taxon>Hyphomonadaceae</taxon>
        <taxon>Henriciella</taxon>
    </lineage>
</organism>
<dbReference type="Gene3D" id="3.40.50.620">
    <property type="entry name" value="HUPs"/>
    <property type="match status" value="1"/>
</dbReference>
<dbReference type="PANTHER" id="PTHR43311">
    <property type="entry name" value="GLUTAMATE--TRNA LIGASE"/>
    <property type="match status" value="1"/>
</dbReference>
<evidence type="ECO:0000256" key="2">
    <source>
        <dbReference type="ARBA" id="ARBA00007894"/>
    </source>
</evidence>
<dbReference type="EC" id="6.1.1.17" evidence="10"/>
<name>A0A399R3V8_9PROT</name>
<evidence type="ECO:0000259" key="12">
    <source>
        <dbReference type="Pfam" id="PF19269"/>
    </source>
</evidence>
<dbReference type="GO" id="GO:0008270">
    <property type="term" value="F:zinc ion binding"/>
    <property type="evidence" value="ECO:0007669"/>
    <property type="project" value="InterPro"/>
</dbReference>
<dbReference type="PROSITE" id="PS00178">
    <property type="entry name" value="AA_TRNA_LIGASE_I"/>
    <property type="match status" value="1"/>
</dbReference>
<dbReference type="HAMAP" id="MF_00022">
    <property type="entry name" value="Glu_tRNA_synth_type1"/>
    <property type="match status" value="1"/>
</dbReference>
<dbReference type="Pfam" id="PF00749">
    <property type="entry name" value="tRNA-synt_1c"/>
    <property type="match status" value="1"/>
</dbReference>
<keyword evidence="5 10" id="KW-0436">Ligase</keyword>
<dbReference type="InterPro" id="IPR014729">
    <property type="entry name" value="Rossmann-like_a/b/a_fold"/>
</dbReference>
<dbReference type="InterPro" id="IPR008925">
    <property type="entry name" value="aa_tRNA-synth_I_cd-bd_sf"/>
</dbReference>
<dbReference type="GO" id="GO:0005524">
    <property type="term" value="F:ATP binding"/>
    <property type="evidence" value="ECO:0007669"/>
    <property type="project" value="UniProtKB-UniRule"/>
</dbReference>
<dbReference type="GO" id="GO:0006424">
    <property type="term" value="P:glutamyl-tRNA aminoacylation"/>
    <property type="evidence" value="ECO:0007669"/>
    <property type="project" value="UniProtKB-UniRule"/>
</dbReference>
<feature type="domain" description="Glutamyl/glutaminyl-tRNA synthetase class Ib catalytic" evidence="11">
    <location>
        <begin position="5"/>
        <end position="326"/>
    </location>
</feature>
<keyword evidence="9 10" id="KW-0030">Aminoacyl-tRNA synthetase</keyword>
<comment type="caution">
    <text evidence="13">The sequence shown here is derived from an EMBL/GenBank/DDBJ whole genome shotgun (WGS) entry which is preliminary data.</text>
</comment>
<proteinExistence type="inferred from homology"/>
<dbReference type="InterPro" id="IPR020058">
    <property type="entry name" value="Glu/Gln-tRNA-synth_Ib_cat-dom"/>
</dbReference>
<feature type="binding site" evidence="10">
    <location>
        <position position="262"/>
    </location>
    <ligand>
        <name>ATP</name>
        <dbReference type="ChEBI" id="CHEBI:30616"/>
    </ligand>
</feature>
<dbReference type="Proteomes" id="UP000265431">
    <property type="component" value="Unassembled WGS sequence"/>
</dbReference>
<sequence length="494" mass="54558">MTTITRFAPSPTGMLHIGGARTALFNYLFARRNQGKFLLRIEDTDKARSTQEAVDAILDGMSWLGLNADEPPVFQSAQAGRHVECAEEMVAKGRAFRCYATPEELQARRDEGEAARAAAKQEGVGEDERQALLRKAEDLLAPFRSPWRDGGEAPAPDAPYTIRLRAPDDGQIFVKDGVQGDVKVAAREIDDLILLRADGSPTYMLAVVVDDHDMGVTHVIRGDDHLRNTFRQIPIYQAMDWDVPHFSHVPMIHGDDGAKLSKRHGALSTTAYRDMGYLPEAINSYLLRLGWSHGDEEIFTLGSAADVFSIEAINRSPARLDIAKLNDVNAHFIRACDDTKLLSLLLPWLEEAKGGPLDETIQQRIAEALPSMKDRGATLPELAEAFRFLWSANTDNLNKKARKALSGDNLNRLSELRQAIANVAEWRDTALQQALQSYCAANELSFGQVGPPVRAALTGGLPAPDLAPVMEWLGRTETLARIDFHLARTDMQSE</sequence>
<dbReference type="FunFam" id="3.40.50.620:FF:000007">
    <property type="entry name" value="Glutamate--tRNA ligase"/>
    <property type="match status" value="1"/>
</dbReference>
<evidence type="ECO:0000256" key="8">
    <source>
        <dbReference type="ARBA" id="ARBA00022917"/>
    </source>
</evidence>
<dbReference type="GO" id="GO:0000049">
    <property type="term" value="F:tRNA binding"/>
    <property type="evidence" value="ECO:0007669"/>
    <property type="project" value="InterPro"/>
</dbReference>
<feature type="short sequence motif" description="'KMSKS' region" evidence="10">
    <location>
        <begin position="259"/>
        <end position="263"/>
    </location>
</feature>
<comment type="subcellular location">
    <subcellularLocation>
        <location evidence="1 10">Cytoplasm</location>
    </subcellularLocation>
</comment>
<comment type="similarity">
    <text evidence="2 10">Belongs to the class-I aminoacyl-tRNA synthetase family. Glutamate--tRNA ligase type 1 subfamily.</text>
</comment>
<comment type="function">
    <text evidence="10">Catalyzes the attachment of glutamate to tRNA(Glu) in a two-step reaction: glutamate is first activated by ATP to form Glu-AMP and then transferred to the acceptor end of tRNA(Glu).</text>
</comment>
<dbReference type="NCBIfam" id="TIGR00464">
    <property type="entry name" value="gltX_bact"/>
    <property type="match status" value="1"/>
</dbReference>
<dbReference type="InterPro" id="IPR045462">
    <property type="entry name" value="aa-tRNA-synth_I_cd-bd"/>
</dbReference>
<dbReference type="GO" id="GO:0004818">
    <property type="term" value="F:glutamate-tRNA ligase activity"/>
    <property type="evidence" value="ECO:0007669"/>
    <property type="project" value="UniProtKB-UniRule"/>
</dbReference>
<dbReference type="PANTHER" id="PTHR43311:SF2">
    <property type="entry name" value="GLUTAMATE--TRNA LIGASE, MITOCHONDRIAL-RELATED"/>
    <property type="match status" value="1"/>
</dbReference>